<accession>A0AA48H8L6</accession>
<dbReference type="AlphaFoldDB" id="A0AA48H8L6"/>
<dbReference type="Proteomes" id="UP001337723">
    <property type="component" value="Chromosome"/>
</dbReference>
<proteinExistence type="predicted"/>
<sequence>MCAKYSLFRACLRRPINIDRRDGAILVIGLGFAVKKVIGRYVDHRRPGALRGGSDASCDLDVMVFGCSRVLLTAFDAGEACGMNNASDARGAEGPVQGVRIREIQQDGRCAIEREIALMECARHRVPFPACCSPVQAQKTRSAGDKNW</sequence>
<evidence type="ECO:0000313" key="2">
    <source>
        <dbReference type="Proteomes" id="UP001337723"/>
    </source>
</evidence>
<name>A0AA48H8L6_9RHOB</name>
<organism evidence="1 2">
    <name type="scientific">Roseicyclus marinus</name>
    <dbReference type="NCBI Taxonomy" id="2161673"/>
    <lineage>
        <taxon>Bacteria</taxon>
        <taxon>Pseudomonadati</taxon>
        <taxon>Pseudomonadota</taxon>
        <taxon>Alphaproteobacteria</taxon>
        <taxon>Rhodobacterales</taxon>
        <taxon>Roseobacteraceae</taxon>
        <taxon>Roseicyclus</taxon>
    </lineage>
</organism>
<dbReference type="KEGG" id="rmai:MACH21_19390"/>
<protein>
    <submittedName>
        <fullName evidence="1">Uncharacterized protein</fullName>
    </submittedName>
</protein>
<gene>
    <name evidence="1" type="ORF">MACH21_19390</name>
</gene>
<reference evidence="1 2" key="1">
    <citation type="submission" date="2023-01" db="EMBL/GenBank/DDBJ databases">
        <title>Complete genome sequence of Roseicyclus marinus strain Dej080120_10.</title>
        <authorList>
            <person name="Ueki S."/>
            <person name="Maruyama F."/>
        </authorList>
    </citation>
    <scope>NUCLEOTIDE SEQUENCE [LARGE SCALE GENOMIC DNA]</scope>
    <source>
        <strain evidence="1 2">Dej080120_10</strain>
    </source>
</reference>
<evidence type="ECO:0000313" key="1">
    <source>
        <dbReference type="EMBL" id="BDW85762.1"/>
    </source>
</evidence>
<keyword evidence="2" id="KW-1185">Reference proteome</keyword>
<dbReference type="EMBL" id="AP027266">
    <property type="protein sequence ID" value="BDW85762.1"/>
    <property type="molecule type" value="Genomic_DNA"/>
</dbReference>